<keyword evidence="6" id="KW-1185">Reference proteome</keyword>
<dbReference type="GO" id="GO:0004065">
    <property type="term" value="F:arylsulfatase activity"/>
    <property type="evidence" value="ECO:0007669"/>
    <property type="project" value="UniProtKB-EC"/>
</dbReference>
<sequence length="454" mass="51223" precursor="true">MNHRPVLYFILVCLLCLSSIRQASATEKQTRQRPNILLMTADNLGYGDLGCYGNQIMKTPQLDRLAQQGARLTDFYTASPTCTVSRATLLTGRYPQRIGLNHQLSKDENYGDGLRKSELLIPQYLKQQGYRTACFGKWNVGFSPGSRPTERGFDEFFGFAAGNIDYYHHFYAGRHDLWRGLKEVFVEGYSTDLFADEACKFIAVNKQQPFFIYLPFNAPHFPGKRNKQPGQPNEWQAPATAFKAHGYSPQTKKPQERYRAVVTALDSAIGRVLQQLEESGLSKNTIVIWYSDNGAFMLKERGLEVASNKPLRDGGVTLWEGGIRVPAIVRYPGHIKAGTVNSSQIISLDILPTLISLAGGKVPEDRTLDGENILPVLESPESAEPRRFFFEYRNFSAVRDGKYKLLRTKPGRNFMLFDLEQDLGETKDLSAKHPEIVAKLKSAYQTWKSDVTSR</sequence>
<organism evidence="5 6">
    <name type="scientific">Gimesia aquarii</name>
    <dbReference type="NCBI Taxonomy" id="2527964"/>
    <lineage>
        <taxon>Bacteria</taxon>
        <taxon>Pseudomonadati</taxon>
        <taxon>Planctomycetota</taxon>
        <taxon>Planctomycetia</taxon>
        <taxon>Planctomycetales</taxon>
        <taxon>Planctomycetaceae</taxon>
        <taxon>Gimesia</taxon>
    </lineage>
</organism>
<dbReference type="EMBL" id="CP037422">
    <property type="protein sequence ID" value="QDU10236.1"/>
    <property type="molecule type" value="Genomic_DNA"/>
</dbReference>
<keyword evidence="3" id="KW-0732">Signal</keyword>
<feature type="chain" id="PRO_5021939990" evidence="3">
    <location>
        <begin position="26"/>
        <end position="454"/>
    </location>
</feature>
<dbReference type="Proteomes" id="UP000318384">
    <property type="component" value="Chromosome"/>
</dbReference>
<evidence type="ECO:0000313" key="6">
    <source>
        <dbReference type="Proteomes" id="UP000318384"/>
    </source>
</evidence>
<gene>
    <name evidence="5" type="primary">atsA_35</name>
    <name evidence="5" type="ORF">V202x_36350</name>
</gene>
<evidence type="ECO:0000256" key="1">
    <source>
        <dbReference type="ARBA" id="ARBA00008779"/>
    </source>
</evidence>
<feature type="domain" description="Sulfatase N-terminal" evidence="4">
    <location>
        <begin position="34"/>
        <end position="359"/>
    </location>
</feature>
<keyword evidence="2 5" id="KW-0378">Hydrolase</keyword>
<dbReference type="InterPro" id="IPR050738">
    <property type="entry name" value="Sulfatase"/>
</dbReference>
<evidence type="ECO:0000256" key="2">
    <source>
        <dbReference type="ARBA" id="ARBA00022801"/>
    </source>
</evidence>
<protein>
    <submittedName>
        <fullName evidence="5">Arylsulfatase</fullName>
        <ecNumber evidence="5">3.1.6.1</ecNumber>
    </submittedName>
</protein>
<dbReference type="InterPro" id="IPR017850">
    <property type="entry name" value="Alkaline_phosphatase_core_sf"/>
</dbReference>
<reference evidence="5 6" key="1">
    <citation type="submission" date="2019-03" db="EMBL/GenBank/DDBJ databases">
        <title>Deep-cultivation of Planctomycetes and their phenomic and genomic characterization uncovers novel biology.</title>
        <authorList>
            <person name="Wiegand S."/>
            <person name="Jogler M."/>
            <person name="Boedeker C."/>
            <person name="Pinto D."/>
            <person name="Vollmers J."/>
            <person name="Rivas-Marin E."/>
            <person name="Kohn T."/>
            <person name="Peeters S.H."/>
            <person name="Heuer A."/>
            <person name="Rast P."/>
            <person name="Oberbeckmann S."/>
            <person name="Bunk B."/>
            <person name="Jeske O."/>
            <person name="Meyerdierks A."/>
            <person name="Storesund J.E."/>
            <person name="Kallscheuer N."/>
            <person name="Luecker S."/>
            <person name="Lage O.M."/>
            <person name="Pohl T."/>
            <person name="Merkel B.J."/>
            <person name="Hornburger P."/>
            <person name="Mueller R.-W."/>
            <person name="Bruemmer F."/>
            <person name="Labrenz M."/>
            <person name="Spormann A.M."/>
            <person name="Op den Camp H."/>
            <person name="Overmann J."/>
            <person name="Amann R."/>
            <person name="Jetten M.S.M."/>
            <person name="Mascher T."/>
            <person name="Medema M.H."/>
            <person name="Devos D.P."/>
            <person name="Kaster A.-K."/>
            <person name="Ovreas L."/>
            <person name="Rohde M."/>
            <person name="Galperin M.Y."/>
            <person name="Jogler C."/>
        </authorList>
    </citation>
    <scope>NUCLEOTIDE SEQUENCE [LARGE SCALE GENOMIC DNA]</scope>
    <source>
        <strain evidence="5 6">V202</strain>
    </source>
</reference>
<dbReference type="InterPro" id="IPR000917">
    <property type="entry name" value="Sulfatase_N"/>
</dbReference>
<dbReference type="EC" id="3.1.6.1" evidence="5"/>
<dbReference type="Gene3D" id="3.40.720.10">
    <property type="entry name" value="Alkaline Phosphatase, subunit A"/>
    <property type="match status" value="1"/>
</dbReference>
<comment type="similarity">
    <text evidence="1">Belongs to the sulfatase family.</text>
</comment>
<dbReference type="Pfam" id="PF00884">
    <property type="entry name" value="Sulfatase"/>
    <property type="match status" value="1"/>
</dbReference>
<dbReference type="Gene3D" id="3.30.1120.10">
    <property type="match status" value="1"/>
</dbReference>
<dbReference type="SUPFAM" id="SSF53649">
    <property type="entry name" value="Alkaline phosphatase-like"/>
    <property type="match status" value="1"/>
</dbReference>
<dbReference type="PANTHER" id="PTHR42693">
    <property type="entry name" value="ARYLSULFATASE FAMILY MEMBER"/>
    <property type="match status" value="1"/>
</dbReference>
<evidence type="ECO:0000259" key="4">
    <source>
        <dbReference type="Pfam" id="PF00884"/>
    </source>
</evidence>
<accession>A0A517WYA1</accession>
<dbReference type="PANTHER" id="PTHR42693:SF53">
    <property type="entry name" value="ENDO-4-O-SULFATASE"/>
    <property type="match status" value="1"/>
</dbReference>
<dbReference type="AlphaFoldDB" id="A0A517WYA1"/>
<proteinExistence type="inferred from homology"/>
<dbReference type="OrthoDB" id="9783154at2"/>
<evidence type="ECO:0000256" key="3">
    <source>
        <dbReference type="SAM" id="SignalP"/>
    </source>
</evidence>
<feature type="signal peptide" evidence="3">
    <location>
        <begin position="1"/>
        <end position="25"/>
    </location>
</feature>
<evidence type="ECO:0000313" key="5">
    <source>
        <dbReference type="EMBL" id="QDU10236.1"/>
    </source>
</evidence>
<dbReference type="RefSeq" id="WP_145177734.1">
    <property type="nucleotide sequence ID" value="NZ_CP037422.1"/>
</dbReference>
<name>A0A517WYA1_9PLAN</name>